<organism evidence="1 2">
    <name type="scientific">Phreatobacter cathodiphilus</name>
    <dbReference type="NCBI Taxonomy" id="1868589"/>
    <lineage>
        <taxon>Bacteria</taxon>
        <taxon>Pseudomonadati</taxon>
        <taxon>Pseudomonadota</taxon>
        <taxon>Alphaproteobacteria</taxon>
        <taxon>Hyphomicrobiales</taxon>
        <taxon>Phreatobacteraceae</taxon>
        <taxon>Phreatobacter</taxon>
    </lineage>
</organism>
<name>A0A2S0N7P5_9HYPH</name>
<sequence>MGRCGVRNGRWRRARRRGLGQRDATRLDRAAAQTAFRLHTAPSLQSGFFLGDYTALSQRMLQSVFHAEPASRYRLRL</sequence>
<dbReference type="KEGG" id="phr:C6569_03365"/>
<dbReference type="EMBL" id="CP027668">
    <property type="protein sequence ID" value="AVO44180.1"/>
    <property type="molecule type" value="Genomic_DNA"/>
</dbReference>
<dbReference type="Proteomes" id="UP000237889">
    <property type="component" value="Chromosome"/>
</dbReference>
<keyword evidence="2" id="KW-1185">Reference proteome</keyword>
<gene>
    <name evidence="1" type="ORF">C6569_03365</name>
</gene>
<accession>A0A2S0N7P5</accession>
<evidence type="ECO:0000313" key="2">
    <source>
        <dbReference type="Proteomes" id="UP000237889"/>
    </source>
</evidence>
<protein>
    <submittedName>
        <fullName evidence="1">Uncharacterized protein</fullName>
    </submittedName>
</protein>
<evidence type="ECO:0000313" key="1">
    <source>
        <dbReference type="EMBL" id="AVO44180.1"/>
    </source>
</evidence>
<reference evidence="1 2" key="1">
    <citation type="submission" date="2018-03" db="EMBL/GenBank/DDBJ databases">
        <title>Genome sequencing of Phreatobacter sp.</title>
        <authorList>
            <person name="Kim S.-J."/>
            <person name="Heo J."/>
            <person name="Kwon S.-W."/>
        </authorList>
    </citation>
    <scope>NUCLEOTIDE SEQUENCE [LARGE SCALE GENOMIC DNA]</scope>
    <source>
        <strain evidence="1 2">S-12</strain>
    </source>
</reference>
<proteinExistence type="predicted"/>
<dbReference type="AlphaFoldDB" id="A0A2S0N7P5"/>